<comment type="similarity">
    <text evidence="1">Belongs to the glycosyl hydrolase 47 family.</text>
</comment>
<reference evidence="3 4" key="1">
    <citation type="submission" date="2017-03" db="EMBL/GenBank/DDBJ databases">
        <title>WGS assembly of Porphyra umbilicalis.</title>
        <authorList>
            <person name="Brawley S.H."/>
            <person name="Blouin N.A."/>
            <person name="Ficko-Blean E."/>
            <person name="Wheeler G.L."/>
            <person name="Lohr M."/>
            <person name="Goodson H.V."/>
            <person name="Jenkins J.W."/>
            <person name="Blaby-Haas C.E."/>
            <person name="Helliwell K.E."/>
            <person name="Chan C."/>
            <person name="Marriage T."/>
            <person name="Bhattacharya D."/>
            <person name="Klein A.S."/>
            <person name="Badis Y."/>
            <person name="Brodie J."/>
            <person name="Cao Y."/>
            <person name="Collen J."/>
            <person name="Dittami S.M."/>
            <person name="Gachon C.M."/>
            <person name="Green B.R."/>
            <person name="Karpowicz S."/>
            <person name="Kim J.W."/>
            <person name="Kudahl U."/>
            <person name="Lin S."/>
            <person name="Michel G."/>
            <person name="Mittag M."/>
            <person name="Olson B.J."/>
            <person name="Pangilinan J."/>
            <person name="Peng Y."/>
            <person name="Qiu H."/>
            <person name="Shu S."/>
            <person name="Singer J.T."/>
            <person name="Smith A.G."/>
            <person name="Sprecher B.N."/>
            <person name="Wagner V."/>
            <person name="Wang W."/>
            <person name="Wang Z.-Y."/>
            <person name="Yan J."/>
            <person name="Yarish C."/>
            <person name="Zoeuner-Riek S."/>
            <person name="Zhuang Y."/>
            <person name="Zou Y."/>
            <person name="Lindquist E.A."/>
            <person name="Grimwood J."/>
            <person name="Barry K."/>
            <person name="Rokhsar D.S."/>
            <person name="Schmutz J."/>
            <person name="Stiller J.W."/>
            <person name="Grossman A.R."/>
            <person name="Prochnik S.E."/>
        </authorList>
    </citation>
    <scope>NUCLEOTIDE SEQUENCE [LARGE SCALE GENOMIC DNA]</scope>
    <source>
        <strain evidence="3">4086291</strain>
    </source>
</reference>
<dbReference type="SUPFAM" id="SSF48225">
    <property type="entry name" value="Seven-hairpin glycosidases"/>
    <property type="match status" value="1"/>
</dbReference>
<dbReference type="InterPro" id="IPR036026">
    <property type="entry name" value="Seven-hairpin_glycosidases"/>
</dbReference>
<name>A0A1X6NII2_PORUM</name>
<dbReference type="GO" id="GO:0004571">
    <property type="term" value="F:mannosyl-oligosaccharide 1,2-alpha-mannosidase activity"/>
    <property type="evidence" value="ECO:0007669"/>
    <property type="project" value="InterPro"/>
</dbReference>
<proteinExistence type="inferred from homology"/>
<sequence>MHSFLLSETFMYAYLAQEETGAESYAPGAWVFNTEAHPLLVQPRLGVDPVMGADGALRVAQRKVGGAKFRKARDE</sequence>
<accession>A0A1X6NII2</accession>
<dbReference type="EMBL" id="KV920572">
    <property type="protein sequence ID" value="OSX68427.1"/>
    <property type="molecule type" value="Genomic_DNA"/>
</dbReference>
<protein>
    <submittedName>
        <fullName evidence="3">Uncharacterized protein</fullName>
    </submittedName>
</protein>
<dbReference type="InterPro" id="IPR012341">
    <property type="entry name" value="6hp_glycosidase-like_sf"/>
</dbReference>
<dbReference type="GO" id="GO:0005509">
    <property type="term" value="F:calcium ion binding"/>
    <property type="evidence" value="ECO:0007669"/>
    <property type="project" value="InterPro"/>
</dbReference>
<gene>
    <name evidence="3" type="ORF">BU14_2823s0001</name>
</gene>
<dbReference type="GO" id="GO:0005975">
    <property type="term" value="P:carbohydrate metabolic process"/>
    <property type="evidence" value="ECO:0007669"/>
    <property type="project" value="InterPro"/>
</dbReference>
<dbReference type="InterPro" id="IPR001382">
    <property type="entry name" value="Glyco_hydro_47"/>
</dbReference>
<evidence type="ECO:0000256" key="1">
    <source>
        <dbReference type="ARBA" id="ARBA00007658"/>
    </source>
</evidence>
<keyword evidence="4" id="KW-1185">Reference proteome</keyword>
<dbReference type="GO" id="GO:0016020">
    <property type="term" value="C:membrane"/>
    <property type="evidence" value="ECO:0007669"/>
    <property type="project" value="InterPro"/>
</dbReference>
<evidence type="ECO:0000256" key="2">
    <source>
        <dbReference type="PIRSR" id="PIRSR601382-2"/>
    </source>
</evidence>
<keyword evidence="2" id="KW-0106">Calcium</keyword>
<evidence type="ECO:0000313" key="4">
    <source>
        <dbReference type="Proteomes" id="UP000218209"/>
    </source>
</evidence>
<dbReference type="Proteomes" id="UP000218209">
    <property type="component" value="Unassembled WGS sequence"/>
</dbReference>
<dbReference type="Gene3D" id="1.50.10.10">
    <property type="match status" value="1"/>
</dbReference>
<dbReference type="AlphaFoldDB" id="A0A1X6NII2"/>
<organism evidence="3 4">
    <name type="scientific">Porphyra umbilicalis</name>
    <name type="common">Purple laver</name>
    <name type="synonym">Red alga</name>
    <dbReference type="NCBI Taxonomy" id="2786"/>
    <lineage>
        <taxon>Eukaryota</taxon>
        <taxon>Rhodophyta</taxon>
        <taxon>Bangiophyceae</taxon>
        <taxon>Bangiales</taxon>
        <taxon>Bangiaceae</taxon>
        <taxon>Porphyra</taxon>
    </lineage>
</organism>
<dbReference type="OrthoDB" id="8118055at2759"/>
<feature type="binding site" evidence="2">
    <location>
        <position position="34"/>
    </location>
    <ligand>
        <name>Ca(2+)</name>
        <dbReference type="ChEBI" id="CHEBI:29108"/>
    </ligand>
</feature>
<dbReference type="Pfam" id="PF01532">
    <property type="entry name" value="Glyco_hydro_47"/>
    <property type="match status" value="1"/>
</dbReference>
<keyword evidence="2" id="KW-0479">Metal-binding</keyword>
<comment type="cofactor">
    <cofactor evidence="2">
        <name>Ca(2+)</name>
        <dbReference type="ChEBI" id="CHEBI:29108"/>
    </cofactor>
</comment>
<evidence type="ECO:0000313" key="3">
    <source>
        <dbReference type="EMBL" id="OSX68427.1"/>
    </source>
</evidence>